<feature type="site" description="Interaction with DNA" evidence="10">
    <location>
        <position position="155"/>
    </location>
</feature>
<comment type="caution">
    <text evidence="13">The sequence shown here is derived from an EMBL/GenBank/DDBJ whole genome shotgun (WGS) entry which is preliminary data.</text>
</comment>
<feature type="domain" description="Toprim" evidence="11">
    <location>
        <begin position="3"/>
        <end position="113"/>
    </location>
</feature>
<dbReference type="InterPro" id="IPR013824">
    <property type="entry name" value="Topo_IA_cen_sub1"/>
</dbReference>
<feature type="site" description="Interaction with DNA" evidence="10">
    <location>
        <position position="140"/>
    </location>
</feature>
<evidence type="ECO:0000256" key="7">
    <source>
        <dbReference type="ARBA" id="ARBA00023029"/>
    </source>
</evidence>
<dbReference type="SMART" id="SM00493">
    <property type="entry name" value="TOPRIM"/>
    <property type="match status" value="1"/>
</dbReference>
<organism evidence="13 14">
    <name type="scientific">Candidatus Cellulosilyticum pullistercoris</name>
    <dbReference type="NCBI Taxonomy" id="2838521"/>
    <lineage>
        <taxon>Bacteria</taxon>
        <taxon>Bacillati</taxon>
        <taxon>Bacillota</taxon>
        <taxon>Clostridia</taxon>
        <taxon>Lachnospirales</taxon>
        <taxon>Cellulosilyticaceae</taxon>
        <taxon>Cellulosilyticum</taxon>
    </lineage>
</organism>
<dbReference type="SUPFAM" id="SSF56712">
    <property type="entry name" value="Prokaryotic type I DNA topoisomerase"/>
    <property type="match status" value="1"/>
</dbReference>
<dbReference type="SUPFAM" id="SSF57783">
    <property type="entry name" value="Zinc beta-ribbon"/>
    <property type="match status" value="1"/>
</dbReference>
<feature type="site" description="Interaction with DNA" evidence="10">
    <location>
        <position position="143"/>
    </location>
</feature>
<feature type="site" description="Interaction with DNA" evidence="10">
    <location>
        <position position="488"/>
    </location>
</feature>
<dbReference type="AlphaFoldDB" id="A0A9E2K8I0"/>
<dbReference type="InterPro" id="IPR006171">
    <property type="entry name" value="TOPRIM_dom"/>
</dbReference>
<dbReference type="PANTHER" id="PTHR42785:SF1">
    <property type="entry name" value="DNA TOPOISOMERASE"/>
    <property type="match status" value="1"/>
</dbReference>
<dbReference type="InterPro" id="IPR034149">
    <property type="entry name" value="TOPRIM_TopoI"/>
</dbReference>
<dbReference type="CDD" id="cd00186">
    <property type="entry name" value="TOP1Ac"/>
    <property type="match status" value="1"/>
</dbReference>
<dbReference type="NCBIfam" id="TIGR01051">
    <property type="entry name" value="topA_bact"/>
    <property type="match status" value="1"/>
</dbReference>
<dbReference type="InterPro" id="IPR003602">
    <property type="entry name" value="Topo_IA_DNA-bd_dom"/>
</dbReference>
<dbReference type="CDD" id="cd03363">
    <property type="entry name" value="TOPRIM_TopoIA_TopoI"/>
    <property type="match status" value="1"/>
</dbReference>
<evidence type="ECO:0000313" key="14">
    <source>
        <dbReference type="Proteomes" id="UP000824229"/>
    </source>
</evidence>
<dbReference type="GO" id="GO:0003677">
    <property type="term" value="F:DNA binding"/>
    <property type="evidence" value="ECO:0007669"/>
    <property type="project" value="UniProtKB-KW"/>
</dbReference>
<dbReference type="InterPro" id="IPR000380">
    <property type="entry name" value="Topo_IA"/>
</dbReference>
<dbReference type="Gene3D" id="1.10.460.10">
    <property type="entry name" value="Topoisomerase I, domain 2"/>
    <property type="match status" value="1"/>
</dbReference>
<feature type="site" description="Interaction with DNA" evidence="10">
    <location>
        <position position="148"/>
    </location>
</feature>
<keyword evidence="8 10" id="KW-0238">DNA-binding</keyword>
<keyword evidence="6" id="KW-0460">Magnesium</keyword>
<keyword evidence="3" id="KW-0479">Metal-binding</keyword>
<feature type="site" description="Interaction with DNA" evidence="10">
    <location>
        <position position="33"/>
    </location>
</feature>
<dbReference type="GO" id="GO:0008270">
    <property type="term" value="F:zinc ion binding"/>
    <property type="evidence" value="ECO:0007669"/>
    <property type="project" value="UniProtKB-KW"/>
</dbReference>
<dbReference type="InterPro" id="IPR028612">
    <property type="entry name" value="Topoisom_1_IA"/>
</dbReference>
<evidence type="ECO:0000256" key="3">
    <source>
        <dbReference type="ARBA" id="ARBA00022723"/>
    </source>
</evidence>
<keyword evidence="7 10" id="KW-0799">Topoisomerase</keyword>
<proteinExistence type="inferred from homology"/>
<sequence length="690" mass="78557">MADNLVIVESAAKVNTISRFLGKNYKVEASIGHVRDLPKSQLGVDIENNYEPKYITIRGKGELLQKMRKDAKSAKCIYLATDPDREGEAISWHLYHALRLQDKKVCRITFNEITEQAVKEAIKHPRTINMDLVDAQQARRVLDRLVGYQISPILWKKVRKGLSAGRVQSVTLRLISDRDKQIKEFVEEEYWSITANLRQGKGKAFEATLESKQGEKFEIRNEAEANAIIKACEKGDFKVVSSKKGTRIRNTVLPFTTSTLQQEAAKHLGFSTQKTMNIAQQLYEGIKVGKKEVGVVTYIRTDSVRIADKAKEEAIHYIETKYGKSYLGDQKVKDKSKKSNVQDAHEAIRPTYMEYEPSEIKEYLSRDQFRLYQMIWNRFIASQMAAAQFETYSIKIQNGDYIFKASYSIELFDGFLKVYNLGEEKIKKEAKFNVSEGDHLECGSIIPNQHFTQPPAHFSEATLVKALEENGVGRPSTYAPTITTLLARGYIVKENKVLYITELGEVVNQIMCEYFDEIVDVDFTANMERILDEIASGNVEWKEIIKSFYPNFHKTVEYAENQIENIDLTETTDIPCDKCGTHMIVRYGKYGKFLGCPNFPDCNGTKPWFEDIGVACPECGGKVLLKKTKKGRTYFGCEHNGNTCEFMSWDRPTGEKCPVCGEALVEKGNSKNKKIICRNSKCNYGKQNKS</sequence>
<dbReference type="InterPro" id="IPR013498">
    <property type="entry name" value="Topo_IA_Znf"/>
</dbReference>
<comment type="function">
    <text evidence="10">Releases the supercoiling and torsional tension of DNA, which is introduced during the DNA replication and transcription, by transiently cleaving and rejoining one strand of the DNA duplex. Introduces a single-strand break via transesterification at a target site in duplex DNA. The scissile phosphodiester is attacked by the catalytic tyrosine of the enzyme, resulting in the formation of a DNA-(5'-phosphotyrosyl)-enzyme intermediate and the expulsion of a 3'-OH DNA strand. The free DNA strand then undergoes passage around the unbroken strand, thus removing DNA supercoils. Finally, in the religation step, the DNA 3'-OH attacks the covalent intermediate to expel the active-site tyrosine and restore the DNA phosphodiester backbone.</text>
</comment>
<comment type="subunit">
    <text evidence="10">Monomer.</text>
</comment>
<dbReference type="InterPro" id="IPR013825">
    <property type="entry name" value="Topo_IA_cen_sub2"/>
</dbReference>
<evidence type="ECO:0000259" key="11">
    <source>
        <dbReference type="PROSITE" id="PS50880"/>
    </source>
</evidence>
<dbReference type="SMART" id="SM00436">
    <property type="entry name" value="TOP1Bc"/>
    <property type="match status" value="1"/>
</dbReference>
<dbReference type="Gene3D" id="2.70.20.10">
    <property type="entry name" value="Topoisomerase I, domain 3"/>
    <property type="match status" value="1"/>
</dbReference>
<reference evidence="13" key="1">
    <citation type="journal article" date="2021" name="PeerJ">
        <title>Extensive microbial diversity within the chicken gut microbiome revealed by metagenomics and culture.</title>
        <authorList>
            <person name="Gilroy R."/>
            <person name="Ravi A."/>
            <person name="Getino M."/>
            <person name="Pursley I."/>
            <person name="Horton D.L."/>
            <person name="Alikhan N.F."/>
            <person name="Baker D."/>
            <person name="Gharbi K."/>
            <person name="Hall N."/>
            <person name="Watson M."/>
            <person name="Adriaenssens E.M."/>
            <person name="Foster-Nyarko E."/>
            <person name="Jarju S."/>
            <person name="Secka A."/>
            <person name="Antonio M."/>
            <person name="Oren A."/>
            <person name="Chaudhuri R.R."/>
            <person name="La Ragione R."/>
            <person name="Hildebrand F."/>
            <person name="Pallen M.J."/>
        </authorList>
    </citation>
    <scope>NUCLEOTIDE SEQUENCE</scope>
    <source>
        <strain evidence="13">B5-657</strain>
    </source>
</reference>
<accession>A0A9E2K8I0</accession>
<dbReference type="Gene3D" id="3.30.65.10">
    <property type="entry name" value="Bacterial Topoisomerase I, domain 1"/>
    <property type="match status" value="1"/>
</dbReference>
<dbReference type="EC" id="5.6.2.1" evidence="10"/>
<protein>
    <recommendedName>
        <fullName evidence="10">DNA topoisomerase 1</fullName>
        <ecNumber evidence="10">5.6.2.1</ecNumber>
    </recommendedName>
    <alternativeName>
        <fullName evidence="10">DNA topoisomerase I</fullName>
    </alternativeName>
</protein>
<evidence type="ECO:0000256" key="1">
    <source>
        <dbReference type="ARBA" id="ARBA00000213"/>
    </source>
</evidence>
<dbReference type="InterPro" id="IPR013497">
    <property type="entry name" value="Topo_IA_cen"/>
</dbReference>
<dbReference type="GO" id="GO:0006265">
    <property type="term" value="P:DNA topological change"/>
    <property type="evidence" value="ECO:0007669"/>
    <property type="project" value="UniProtKB-UniRule"/>
</dbReference>
<dbReference type="PROSITE" id="PS50880">
    <property type="entry name" value="TOPRIM"/>
    <property type="match status" value="1"/>
</dbReference>
<evidence type="ECO:0000256" key="4">
    <source>
        <dbReference type="ARBA" id="ARBA00022771"/>
    </source>
</evidence>
<dbReference type="PROSITE" id="PS00396">
    <property type="entry name" value="TOPO_IA_1"/>
    <property type="match status" value="1"/>
</dbReference>
<evidence type="ECO:0000256" key="8">
    <source>
        <dbReference type="ARBA" id="ARBA00023125"/>
    </source>
</evidence>
<dbReference type="InterPro" id="IPR023406">
    <property type="entry name" value="Topo_IA_AS"/>
</dbReference>
<dbReference type="PROSITE" id="PS52039">
    <property type="entry name" value="TOPO_IA_2"/>
    <property type="match status" value="1"/>
</dbReference>
<dbReference type="SMART" id="SM00437">
    <property type="entry name" value="TOP1Ac"/>
    <property type="match status" value="1"/>
</dbReference>
<evidence type="ECO:0000256" key="10">
    <source>
        <dbReference type="HAMAP-Rule" id="MF_00952"/>
    </source>
</evidence>
<keyword evidence="5" id="KW-0862">Zinc</keyword>
<dbReference type="InterPro" id="IPR005733">
    <property type="entry name" value="TopoI_bac-type"/>
</dbReference>
<dbReference type="HAMAP" id="MF_00952">
    <property type="entry name" value="Topoisom_1_prok"/>
    <property type="match status" value="1"/>
</dbReference>
<evidence type="ECO:0000256" key="5">
    <source>
        <dbReference type="ARBA" id="ARBA00022833"/>
    </source>
</evidence>
<evidence type="ECO:0000256" key="2">
    <source>
        <dbReference type="ARBA" id="ARBA00009446"/>
    </source>
</evidence>
<name>A0A9E2K8I0_9FIRM</name>
<comment type="catalytic activity">
    <reaction evidence="1 10">
        <text>ATP-independent breakage of single-stranded DNA, followed by passage and rejoining.</text>
        <dbReference type="EC" id="5.6.2.1"/>
    </reaction>
</comment>
<keyword evidence="4" id="KW-0863">Zinc-finger</keyword>
<reference evidence="13" key="2">
    <citation type="submission" date="2021-04" db="EMBL/GenBank/DDBJ databases">
        <authorList>
            <person name="Gilroy R."/>
        </authorList>
    </citation>
    <scope>NUCLEOTIDE SEQUENCE</scope>
    <source>
        <strain evidence="13">B5-657</strain>
    </source>
</reference>
<dbReference type="Pfam" id="PF01751">
    <property type="entry name" value="Toprim"/>
    <property type="match status" value="1"/>
</dbReference>
<keyword evidence="9 10" id="KW-0413">Isomerase</keyword>
<dbReference type="InterPro" id="IPR013826">
    <property type="entry name" value="Topo_IA_cen_sub3"/>
</dbReference>
<feature type="active site" description="O-(5'-phospho-DNA)-tyrosine intermediate" evidence="10">
    <location>
        <position position="298"/>
    </location>
</feature>
<gene>
    <name evidence="10 13" type="primary">topA</name>
    <name evidence="13" type="ORF">H9872_01580</name>
</gene>
<feature type="region of interest" description="Interaction with DNA" evidence="10">
    <location>
        <begin position="163"/>
        <end position="168"/>
    </location>
</feature>
<comment type="similarity">
    <text evidence="2 10">Belongs to the type IA topoisomerase family.</text>
</comment>
<dbReference type="Pfam" id="PF01131">
    <property type="entry name" value="Topoisom_bac"/>
    <property type="match status" value="1"/>
</dbReference>
<dbReference type="Proteomes" id="UP000824229">
    <property type="component" value="Unassembled WGS sequence"/>
</dbReference>
<dbReference type="PANTHER" id="PTHR42785">
    <property type="entry name" value="DNA TOPOISOMERASE, TYPE IA, CORE"/>
    <property type="match status" value="1"/>
</dbReference>
<feature type="site" description="Interaction with DNA" evidence="10">
    <location>
        <position position="139"/>
    </location>
</feature>
<feature type="domain" description="Topo IA-type catalytic" evidence="12">
    <location>
        <begin position="129"/>
        <end position="556"/>
    </location>
</feature>
<dbReference type="Gene3D" id="1.10.290.10">
    <property type="entry name" value="Topoisomerase I, domain 4"/>
    <property type="match status" value="1"/>
</dbReference>
<dbReference type="InterPro" id="IPR023405">
    <property type="entry name" value="Topo_IA_core_domain"/>
</dbReference>
<dbReference type="Gene3D" id="3.40.50.140">
    <property type="match status" value="1"/>
</dbReference>
<feature type="site" description="Interaction with DNA" evidence="10">
    <location>
        <position position="300"/>
    </location>
</feature>
<dbReference type="GO" id="GO:0003917">
    <property type="term" value="F:DNA topoisomerase type I (single strand cut, ATP-independent) activity"/>
    <property type="evidence" value="ECO:0007669"/>
    <property type="project" value="UniProtKB-UniRule"/>
</dbReference>
<evidence type="ECO:0000256" key="9">
    <source>
        <dbReference type="ARBA" id="ARBA00023235"/>
    </source>
</evidence>
<dbReference type="Pfam" id="PF01396">
    <property type="entry name" value="Zn_ribbon_Top1"/>
    <property type="match status" value="3"/>
</dbReference>
<evidence type="ECO:0000313" key="13">
    <source>
        <dbReference type="EMBL" id="MBU3803439.1"/>
    </source>
</evidence>
<evidence type="ECO:0000256" key="6">
    <source>
        <dbReference type="ARBA" id="ARBA00022842"/>
    </source>
</evidence>
<evidence type="ECO:0000259" key="12">
    <source>
        <dbReference type="PROSITE" id="PS52039"/>
    </source>
</evidence>
<dbReference type="InterPro" id="IPR003601">
    <property type="entry name" value="Topo_IA_2"/>
</dbReference>
<dbReference type="GO" id="GO:0005694">
    <property type="term" value="C:chromosome"/>
    <property type="evidence" value="ECO:0007669"/>
    <property type="project" value="InterPro"/>
</dbReference>
<dbReference type="EMBL" id="JAHLFQ010000025">
    <property type="protein sequence ID" value="MBU3803439.1"/>
    <property type="molecule type" value="Genomic_DNA"/>
</dbReference>
<dbReference type="PRINTS" id="PR00417">
    <property type="entry name" value="PRTPISMRASEI"/>
</dbReference>